<evidence type="ECO:0000256" key="2">
    <source>
        <dbReference type="ARBA" id="ARBA00022475"/>
    </source>
</evidence>
<evidence type="ECO:0000313" key="8">
    <source>
        <dbReference type="Proteomes" id="UP000297564"/>
    </source>
</evidence>
<comment type="caution">
    <text evidence="7">The sequence shown here is derived from an EMBL/GenBank/DDBJ whole genome shotgun (WGS) entry which is preliminary data.</text>
</comment>
<dbReference type="InterPro" id="IPR022791">
    <property type="entry name" value="L-PG_synthase/AglD"/>
</dbReference>
<evidence type="ECO:0000256" key="1">
    <source>
        <dbReference type="ARBA" id="ARBA00004651"/>
    </source>
</evidence>
<organism evidence="7 8">
    <name type="scientific">Ramlibacter rhizophilus</name>
    <dbReference type="NCBI Taxonomy" id="1781167"/>
    <lineage>
        <taxon>Bacteria</taxon>
        <taxon>Pseudomonadati</taxon>
        <taxon>Pseudomonadota</taxon>
        <taxon>Betaproteobacteria</taxon>
        <taxon>Burkholderiales</taxon>
        <taxon>Comamonadaceae</taxon>
        <taxon>Ramlibacter</taxon>
    </lineage>
</organism>
<dbReference type="OrthoDB" id="5998304at2"/>
<evidence type="ECO:0000313" key="7">
    <source>
        <dbReference type="EMBL" id="TFY97975.1"/>
    </source>
</evidence>
<dbReference type="EMBL" id="SMLL01000006">
    <property type="protein sequence ID" value="TFY97975.1"/>
    <property type="molecule type" value="Genomic_DNA"/>
</dbReference>
<dbReference type="GO" id="GO:0005886">
    <property type="term" value="C:plasma membrane"/>
    <property type="evidence" value="ECO:0007669"/>
    <property type="project" value="UniProtKB-SubCell"/>
</dbReference>
<reference evidence="7 8" key="1">
    <citation type="submission" date="2019-03" db="EMBL/GenBank/DDBJ databases">
        <title>Ramlibacter rhizophilus CCTCC AB2015357, whole genome shotgun sequence.</title>
        <authorList>
            <person name="Zhang X."/>
            <person name="Feng G."/>
            <person name="Zhu H."/>
        </authorList>
    </citation>
    <scope>NUCLEOTIDE SEQUENCE [LARGE SCALE GENOMIC DNA]</scope>
    <source>
        <strain evidence="7 8">CCTCC AB2015357</strain>
    </source>
</reference>
<dbReference type="Pfam" id="PF03706">
    <property type="entry name" value="LPG_synthase_TM"/>
    <property type="match status" value="1"/>
</dbReference>
<dbReference type="AlphaFoldDB" id="A0A4Z0BF45"/>
<evidence type="ECO:0000256" key="5">
    <source>
        <dbReference type="ARBA" id="ARBA00023136"/>
    </source>
</evidence>
<gene>
    <name evidence="7" type="ORF">EZ242_16125</name>
</gene>
<feature type="transmembrane region" description="Helical" evidence="6">
    <location>
        <begin position="173"/>
        <end position="193"/>
    </location>
</feature>
<feature type="transmembrane region" description="Helical" evidence="6">
    <location>
        <begin position="248"/>
        <end position="273"/>
    </location>
</feature>
<feature type="transmembrane region" description="Helical" evidence="6">
    <location>
        <begin position="97"/>
        <end position="119"/>
    </location>
</feature>
<sequence>MNAPADAAPVGTARPAWARVKRALALLLFLVVAVIIVRYARGVKWDQVWASITGLPWQVLLACSALTAASFTLYSSFDLLGRHYTGHKLPTRRVMKINFISYAFNLNVGAFVGAVAFRFRLYSRLGLNNATITRIMSLSLLTNWLGYLVLAGATLAIAPLPLPPDWGLDSFELRWLGVALLAVALLYIGMCLWSPRRSFDIRGHELLLPPRRMVPLQLAMSCANWMLMGAIIWLLLGRQVAYPSVLSVLLVAAIAGVITHVPAGLGVLEGVFVALLSHRVSEWELIGAILTYRALYYIAPLLLAVVLYLWVEARAPARIRP</sequence>
<dbReference type="PANTHER" id="PTHR39087">
    <property type="entry name" value="UPF0104 MEMBRANE PROTEIN MJ1595"/>
    <property type="match status" value="1"/>
</dbReference>
<comment type="subcellular location">
    <subcellularLocation>
        <location evidence="1">Cell membrane</location>
        <topology evidence="1">Multi-pass membrane protein</topology>
    </subcellularLocation>
</comment>
<dbReference type="PANTHER" id="PTHR39087:SF2">
    <property type="entry name" value="UPF0104 MEMBRANE PROTEIN MJ1595"/>
    <property type="match status" value="1"/>
</dbReference>
<keyword evidence="3 6" id="KW-0812">Transmembrane</keyword>
<keyword evidence="8" id="KW-1185">Reference proteome</keyword>
<dbReference type="Proteomes" id="UP000297564">
    <property type="component" value="Unassembled WGS sequence"/>
</dbReference>
<feature type="transmembrane region" description="Helical" evidence="6">
    <location>
        <begin position="52"/>
        <end position="77"/>
    </location>
</feature>
<evidence type="ECO:0000256" key="4">
    <source>
        <dbReference type="ARBA" id="ARBA00022989"/>
    </source>
</evidence>
<protein>
    <submittedName>
        <fullName evidence="7">UPF0104 family protein</fullName>
    </submittedName>
</protein>
<feature type="transmembrane region" description="Helical" evidence="6">
    <location>
        <begin position="214"/>
        <end position="236"/>
    </location>
</feature>
<dbReference type="RefSeq" id="WP_135286208.1">
    <property type="nucleotide sequence ID" value="NZ_SMLL01000006.1"/>
</dbReference>
<keyword evidence="5 6" id="KW-0472">Membrane</keyword>
<feature type="transmembrane region" description="Helical" evidence="6">
    <location>
        <begin position="140"/>
        <end position="161"/>
    </location>
</feature>
<keyword evidence="2" id="KW-1003">Cell membrane</keyword>
<keyword evidence="4 6" id="KW-1133">Transmembrane helix</keyword>
<feature type="transmembrane region" description="Helical" evidence="6">
    <location>
        <begin position="294"/>
        <end position="311"/>
    </location>
</feature>
<proteinExistence type="predicted"/>
<name>A0A4Z0BF45_9BURK</name>
<evidence type="ECO:0000256" key="3">
    <source>
        <dbReference type="ARBA" id="ARBA00022692"/>
    </source>
</evidence>
<accession>A0A4Z0BF45</accession>
<evidence type="ECO:0000256" key="6">
    <source>
        <dbReference type="SAM" id="Phobius"/>
    </source>
</evidence>
<feature type="transmembrane region" description="Helical" evidence="6">
    <location>
        <begin position="23"/>
        <end position="40"/>
    </location>
</feature>